<evidence type="ECO:0000313" key="1">
    <source>
        <dbReference type="EMBL" id="UGO50635.1"/>
    </source>
</evidence>
<proteinExistence type="predicted"/>
<gene>
    <name evidence="1" type="ORF">SOPHRITA_44</name>
</gene>
<sequence length="78" mass="8645">MSDFKQLGGMIMKDKIVNIGGAFAIKGDLNKVRVVDIGDEEFLLCDLSQSGNIFLHKDEIDDIIDLLTAVKDNGYKIE</sequence>
<name>A0AAE8YUM9_9CAUD</name>
<accession>A0AAE8YUM9</accession>
<keyword evidence="2" id="KW-1185">Reference proteome</keyword>
<organism evidence="1 2">
    <name type="scientific">Bacillus phage vB_BanS_Sophrita</name>
    <dbReference type="NCBI Taxonomy" id="2894790"/>
    <lineage>
        <taxon>Viruses</taxon>
        <taxon>Duplodnaviria</taxon>
        <taxon>Heunggongvirae</taxon>
        <taxon>Uroviricota</taxon>
        <taxon>Caudoviricetes</taxon>
        <taxon>Joanripponvirinae</taxon>
        <taxon>Sophritavirus</taxon>
        <taxon>Sophritavirus sophrita</taxon>
    </lineage>
</organism>
<protein>
    <submittedName>
        <fullName evidence="1">Uncharacterized protein</fullName>
    </submittedName>
</protein>
<reference evidence="1" key="1">
    <citation type="submission" date="2021-10" db="EMBL/GenBank/DDBJ databases">
        <authorList>
            <person name="Lavering E.D."/>
            <person name="James R."/>
            <person name="Fairholm J.D."/>
            <person name="Ogilvie B.H."/>
            <person name="Thurgood T.L."/>
            <person name="Robison R.A."/>
            <person name="Grose J.H."/>
        </authorList>
    </citation>
    <scope>NUCLEOTIDE SEQUENCE</scope>
</reference>
<dbReference type="EMBL" id="OK499991">
    <property type="protein sequence ID" value="UGO50635.1"/>
    <property type="molecule type" value="Genomic_DNA"/>
</dbReference>
<evidence type="ECO:0000313" key="2">
    <source>
        <dbReference type="Proteomes" id="UP000827460"/>
    </source>
</evidence>
<dbReference type="Proteomes" id="UP000827460">
    <property type="component" value="Segment"/>
</dbReference>